<feature type="region of interest" description="Disordered" evidence="2">
    <location>
        <begin position="497"/>
        <end position="519"/>
    </location>
</feature>
<feature type="domain" description="MmgE/PrpD N-terminal" evidence="3">
    <location>
        <begin position="12"/>
        <end position="265"/>
    </location>
</feature>
<protein>
    <recommendedName>
        <fullName evidence="7">2-methylcitrate dehydratase</fullName>
    </recommendedName>
</protein>
<dbReference type="STRING" id="50376.A0A517LK63"/>
<evidence type="ECO:0000313" key="6">
    <source>
        <dbReference type="Proteomes" id="UP000316270"/>
    </source>
</evidence>
<dbReference type="SUPFAM" id="SSF103378">
    <property type="entry name" value="2-methylcitrate dehydratase PrpD"/>
    <property type="match status" value="1"/>
</dbReference>
<evidence type="ECO:0000313" key="5">
    <source>
        <dbReference type="EMBL" id="QDS76029.1"/>
    </source>
</evidence>
<evidence type="ECO:0008006" key="7">
    <source>
        <dbReference type="Google" id="ProtNLM"/>
    </source>
</evidence>
<evidence type="ECO:0000259" key="4">
    <source>
        <dbReference type="Pfam" id="PF19305"/>
    </source>
</evidence>
<name>A0A517LK63_9PEZI</name>
<evidence type="ECO:0000256" key="1">
    <source>
        <dbReference type="ARBA" id="ARBA00006174"/>
    </source>
</evidence>
<sequence length="542" mass="59950">MAPLEYDRLIVDIADYIHAPLDISARTWINARNALLDSIGCTIETLHVSAECRQIIGSVVPGIKVPNGFRLPGTSFELDPVKGAFDLGSLIRYLDHNDAYPGKEWGHPSDSIGALLAVADWRSRNHFSTFTSTVAKAPITIRLLLTALIKSYEIQGIYQERNAFNKHGLDHTLLTKIAATASLSLLLDLTHAQTCAAISQAWIDSAPSRCFRQSPNTGPRKGWAGGDACMRAVHLALLTKKGQPGYPTALTDPNWGFLKWQYGNQPLITRAFGTSVIDGRFVKLVAAEGHGISAVEAALTLSKKLRNMGIANPAEAIDAIKIRTMAAAMTIIDKKGPLRNAADRDHCMRYMVALTLIKGDWPEVGDYEDASPYADSVDVETLRGKIEMVEDPRFTADYHDRARRTGASGVTVILKECHVSNWIEGNVLEEVVVEYPIGHPWHPGTEAALKAKIEKNLRLGYEKEEVVNILRVVEGEGFLEQSVSEFVDLFWKGDRNEGGARDGKEGREERKWQENQEVEEKKEEGWEQLVGAVGVWEKCVVM</sequence>
<dbReference type="GO" id="GO:0016829">
    <property type="term" value="F:lyase activity"/>
    <property type="evidence" value="ECO:0007669"/>
    <property type="project" value="InterPro"/>
</dbReference>
<feature type="domain" description="MmgE/PrpD C-terminal" evidence="4">
    <location>
        <begin position="286"/>
        <end position="466"/>
    </location>
</feature>
<dbReference type="Pfam" id="PF03972">
    <property type="entry name" value="MmgE_PrpD_N"/>
    <property type="match status" value="1"/>
</dbReference>
<dbReference type="Gene3D" id="3.30.1330.120">
    <property type="entry name" value="2-methylcitrate dehydratase PrpD"/>
    <property type="match status" value="1"/>
</dbReference>
<reference evidence="5 6" key="1">
    <citation type="submission" date="2019-07" db="EMBL/GenBank/DDBJ databases">
        <title>Finished genome of Venturia effusa.</title>
        <authorList>
            <person name="Young C.A."/>
            <person name="Cox M.P."/>
            <person name="Ganley A.R.D."/>
            <person name="David W.J."/>
        </authorList>
    </citation>
    <scope>NUCLEOTIDE SEQUENCE [LARGE SCALE GENOMIC DNA]</scope>
    <source>
        <strain evidence="6">albino</strain>
    </source>
</reference>
<dbReference type="GO" id="GO:0005739">
    <property type="term" value="C:mitochondrion"/>
    <property type="evidence" value="ECO:0007669"/>
    <property type="project" value="TreeGrafter"/>
</dbReference>
<dbReference type="InterPro" id="IPR036148">
    <property type="entry name" value="MmgE/PrpD_sf"/>
</dbReference>
<evidence type="ECO:0000259" key="3">
    <source>
        <dbReference type="Pfam" id="PF03972"/>
    </source>
</evidence>
<dbReference type="PANTHER" id="PTHR16943:SF15">
    <property type="entry name" value="DEHYDRATASE (PRPD), PUTATIVE-RELATED"/>
    <property type="match status" value="1"/>
</dbReference>
<gene>
    <name evidence="5" type="ORF">FKW77_005099</name>
</gene>
<dbReference type="OrthoDB" id="10055203at2759"/>
<dbReference type="EMBL" id="CP042198">
    <property type="protein sequence ID" value="QDS76029.1"/>
    <property type="molecule type" value="Genomic_DNA"/>
</dbReference>
<dbReference type="AlphaFoldDB" id="A0A517LK63"/>
<comment type="similarity">
    <text evidence="1">Belongs to the PrpD family.</text>
</comment>
<dbReference type="InterPro" id="IPR045336">
    <property type="entry name" value="MmgE_PrpD_N"/>
</dbReference>
<dbReference type="InterPro" id="IPR005656">
    <property type="entry name" value="MmgE_PrpD"/>
</dbReference>
<dbReference type="InterPro" id="IPR042188">
    <property type="entry name" value="MmgE/PrpD_sf_2"/>
</dbReference>
<dbReference type="InterPro" id="IPR045337">
    <property type="entry name" value="MmgE_PrpD_C"/>
</dbReference>
<dbReference type="Pfam" id="PF19305">
    <property type="entry name" value="MmgE_PrpD_C"/>
    <property type="match status" value="1"/>
</dbReference>
<proteinExistence type="inferred from homology"/>
<evidence type="ECO:0000256" key="2">
    <source>
        <dbReference type="SAM" id="MobiDB-lite"/>
    </source>
</evidence>
<dbReference type="PANTHER" id="PTHR16943">
    <property type="entry name" value="2-METHYLCITRATE DEHYDRATASE-RELATED"/>
    <property type="match status" value="1"/>
</dbReference>
<keyword evidence="6" id="KW-1185">Reference proteome</keyword>
<organism evidence="5 6">
    <name type="scientific">Venturia effusa</name>
    <dbReference type="NCBI Taxonomy" id="50376"/>
    <lineage>
        <taxon>Eukaryota</taxon>
        <taxon>Fungi</taxon>
        <taxon>Dikarya</taxon>
        <taxon>Ascomycota</taxon>
        <taxon>Pezizomycotina</taxon>
        <taxon>Dothideomycetes</taxon>
        <taxon>Pleosporomycetidae</taxon>
        <taxon>Venturiales</taxon>
        <taxon>Venturiaceae</taxon>
        <taxon>Venturia</taxon>
    </lineage>
</organism>
<dbReference type="InterPro" id="IPR042183">
    <property type="entry name" value="MmgE/PrpD_sf_1"/>
</dbReference>
<dbReference type="Gene3D" id="1.10.4100.10">
    <property type="entry name" value="2-methylcitrate dehydratase PrpD"/>
    <property type="match status" value="1"/>
</dbReference>
<dbReference type="Proteomes" id="UP000316270">
    <property type="component" value="Chromosome 14"/>
</dbReference>
<accession>A0A517LK63</accession>